<protein>
    <submittedName>
        <fullName evidence="1">Uncharacterized protein</fullName>
    </submittedName>
</protein>
<accession>A0A5K1FQM8</accession>
<dbReference type="AlphaFoldDB" id="A0A5K1FQM8"/>
<reference evidence="1" key="1">
    <citation type="submission" date="2019-09" db="EMBL/GenBank/DDBJ databases">
        <authorList>
            <person name="Zhang L."/>
        </authorList>
    </citation>
    <scope>NUCLEOTIDE SEQUENCE</scope>
</reference>
<dbReference type="Gramene" id="NC8G0219200.1">
    <property type="protein sequence ID" value="NC8G0219200.1:cds"/>
    <property type="gene ID" value="NC8G0219200"/>
</dbReference>
<name>A0A5K1FQM8_9MAGN</name>
<organism evidence="1">
    <name type="scientific">Nymphaea colorata</name>
    <name type="common">pocket water lily</name>
    <dbReference type="NCBI Taxonomy" id="210225"/>
    <lineage>
        <taxon>Eukaryota</taxon>
        <taxon>Viridiplantae</taxon>
        <taxon>Streptophyta</taxon>
        <taxon>Embryophyta</taxon>
        <taxon>Tracheophyta</taxon>
        <taxon>Spermatophyta</taxon>
        <taxon>Magnoliopsida</taxon>
        <taxon>Nymphaeales</taxon>
        <taxon>Nymphaeaceae</taxon>
        <taxon>Nymphaea</taxon>
    </lineage>
</organism>
<proteinExistence type="predicted"/>
<sequence length="105" mass="11470">MVKASNMARFDTAWMTAVLEVNRSANSLCRVMMRIQKKSPIAADVATETMLANFAPLALPAPSSLLTLTLRQSLTHIMSKQKVSKSMEIGSGMCYSINNSDDRSS</sequence>
<gene>
    <name evidence="1" type="ORF">NYM_LOCUS25844</name>
</gene>
<evidence type="ECO:0000313" key="1">
    <source>
        <dbReference type="EMBL" id="VVW65588.1"/>
    </source>
</evidence>
<dbReference type="EMBL" id="LR721786">
    <property type="protein sequence ID" value="VVW65588.1"/>
    <property type="molecule type" value="Genomic_DNA"/>
</dbReference>